<evidence type="ECO:0000256" key="8">
    <source>
        <dbReference type="ARBA" id="ARBA00023065"/>
    </source>
</evidence>
<dbReference type="PANTHER" id="PTHR11410">
    <property type="entry name" value="ATP SYNTHASE SUBUNIT A"/>
    <property type="match status" value="1"/>
</dbReference>
<name>A0A0U1WNP2_9ARAC</name>
<keyword evidence="6" id="KW-0375">Hydrogen ion transport</keyword>
<protein>
    <recommendedName>
        <fullName evidence="11">ATP synthase subunit a</fullName>
    </recommendedName>
</protein>
<evidence type="ECO:0000256" key="7">
    <source>
        <dbReference type="ARBA" id="ARBA00022989"/>
    </source>
</evidence>
<proteinExistence type="inferred from homology"/>
<feature type="transmembrane region" description="Helical" evidence="12">
    <location>
        <begin position="194"/>
        <end position="217"/>
    </location>
</feature>
<evidence type="ECO:0000256" key="10">
    <source>
        <dbReference type="ARBA" id="ARBA00023310"/>
    </source>
</evidence>
<gene>
    <name evidence="13" type="primary">ATP6</name>
</gene>
<keyword evidence="10" id="KW-0066">ATP synthesis</keyword>
<comment type="subcellular location">
    <subcellularLocation>
        <location evidence="1">Membrane</location>
        <topology evidence="1">Multi-pass membrane protein</topology>
    </subcellularLocation>
    <subcellularLocation>
        <location evidence="11">Mitochondrion inner membrane</location>
        <topology evidence="11">Multi-pass membrane protein</topology>
    </subcellularLocation>
</comment>
<keyword evidence="4" id="KW-0138">CF(0)</keyword>
<keyword evidence="8" id="KW-0406">Ion transport</keyword>
<keyword evidence="3" id="KW-0813">Transport</keyword>
<dbReference type="InterPro" id="IPR035908">
    <property type="entry name" value="F0_ATP_A_sf"/>
</dbReference>
<dbReference type="CDD" id="cd00310">
    <property type="entry name" value="ATP-synt_Fo_a_6"/>
    <property type="match status" value="1"/>
</dbReference>
<evidence type="ECO:0000256" key="2">
    <source>
        <dbReference type="ARBA" id="ARBA00006810"/>
    </source>
</evidence>
<evidence type="ECO:0000256" key="1">
    <source>
        <dbReference type="ARBA" id="ARBA00004141"/>
    </source>
</evidence>
<evidence type="ECO:0000256" key="4">
    <source>
        <dbReference type="ARBA" id="ARBA00022547"/>
    </source>
</evidence>
<feature type="transmembrane region" description="Helical" evidence="12">
    <location>
        <begin position="123"/>
        <end position="142"/>
    </location>
</feature>
<geneLocation type="mitochondrion" evidence="13"/>
<accession>A0A0U1WNP2</accession>
<feature type="transmembrane region" description="Helical" evidence="12">
    <location>
        <begin position="162"/>
        <end position="187"/>
    </location>
</feature>
<dbReference type="InterPro" id="IPR045083">
    <property type="entry name" value="ATP_synth_F0_asu_bact/mt"/>
</dbReference>
<dbReference type="InterPro" id="IPR023011">
    <property type="entry name" value="ATP_synth_F0_asu_AS"/>
</dbReference>
<comment type="similarity">
    <text evidence="2">Belongs to the ATPase A chain family.</text>
</comment>
<feature type="transmembrane region" description="Helical" evidence="12">
    <location>
        <begin position="54"/>
        <end position="77"/>
    </location>
</feature>
<keyword evidence="9 12" id="KW-0472">Membrane</keyword>
<dbReference type="GO" id="GO:0045259">
    <property type="term" value="C:proton-transporting ATP synthase complex"/>
    <property type="evidence" value="ECO:0007669"/>
    <property type="project" value="UniProtKB-KW"/>
</dbReference>
<evidence type="ECO:0000256" key="5">
    <source>
        <dbReference type="ARBA" id="ARBA00022692"/>
    </source>
</evidence>
<dbReference type="InterPro" id="IPR000568">
    <property type="entry name" value="ATP_synth_F0_asu"/>
</dbReference>
<dbReference type="PRINTS" id="PR00123">
    <property type="entry name" value="ATPASEA"/>
</dbReference>
<dbReference type="GO" id="GO:0005743">
    <property type="term" value="C:mitochondrial inner membrane"/>
    <property type="evidence" value="ECO:0007669"/>
    <property type="project" value="UniProtKB-SubCell"/>
</dbReference>
<feature type="transmembrane region" description="Helical" evidence="12">
    <location>
        <begin position="97"/>
        <end position="116"/>
    </location>
</feature>
<feature type="transmembrane region" description="Helical" evidence="12">
    <location>
        <begin position="20"/>
        <end position="47"/>
    </location>
</feature>
<evidence type="ECO:0000256" key="6">
    <source>
        <dbReference type="ARBA" id="ARBA00022781"/>
    </source>
</evidence>
<dbReference type="Pfam" id="PF00119">
    <property type="entry name" value="ATP-synt_A"/>
    <property type="match status" value="1"/>
</dbReference>
<reference evidence="13" key="1">
    <citation type="journal article" date="2014" name="Mitochondrial DNA">
        <title>The complete mitochondrial genome of long-legs spider Pholcus sp. (Araneae: Pholcidae).</title>
        <authorList>
            <person name="Pan W.J."/>
            <person name="Fang H.Y."/>
            <person name="Zhang P."/>
            <person name="Pan H.C."/>
        </authorList>
    </citation>
    <scope>NUCLEOTIDE SEQUENCE</scope>
</reference>
<dbReference type="PANTHER" id="PTHR11410:SF0">
    <property type="entry name" value="ATP SYNTHASE SUBUNIT A"/>
    <property type="match status" value="1"/>
</dbReference>
<evidence type="ECO:0000313" key="13">
    <source>
        <dbReference type="EMBL" id="AIG24317.1"/>
    </source>
</evidence>
<dbReference type="AlphaFoldDB" id="A0A0U1WNP2"/>
<dbReference type="PROSITE" id="PS00449">
    <property type="entry name" value="ATPASE_A"/>
    <property type="match status" value="1"/>
</dbReference>
<dbReference type="SUPFAM" id="SSF81336">
    <property type="entry name" value="F1F0 ATP synthase subunit A"/>
    <property type="match status" value="1"/>
</dbReference>
<keyword evidence="13" id="KW-0496">Mitochondrion</keyword>
<dbReference type="Gene3D" id="1.20.120.220">
    <property type="entry name" value="ATP synthase, F0 complex, subunit A"/>
    <property type="match status" value="1"/>
</dbReference>
<dbReference type="GO" id="GO:0046933">
    <property type="term" value="F:proton-transporting ATP synthase activity, rotational mechanism"/>
    <property type="evidence" value="ECO:0007669"/>
    <property type="project" value="TreeGrafter"/>
</dbReference>
<evidence type="ECO:0000256" key="12">
    <source>
        <dbReference type="SAM" id="Phobius"/>
    </source>
</evidence>
<dbReference type="EMBL" id="KJ782458">
    <property type="protein sequence ID" value="AIG24317.1"/>
    <property type="molecule type" value="Genomic_DNA"/>
</dbReference>
<evidence type="ECO:0000256" key="11">
    <source>
        <dbReference type="RuleBase" id="RU004450"/>
    </source>
</evidence>
<evidence type="ECO:0000256" key="9">
    <source>
        <dbReference type="ARBA" id="ARBA00023136"/>
    </source>
</evidence>
<organism evidence="13">
    <name type="scientific">Pholcus sp. HCP-2014</name>
    <dbReference type="NCBI Taxonomy" id="1519082"/>
    <lineage>
        <taxon>Eukaryota</taxon>
        <taxon>Metazoa</taxon>
        <taxon>Ecdysozoa</taxon>
        <taxon>Arthropoda</taxon>
        <taxon>Chelicerata</taxon>
        <taxon>Arachnida</taxon>
        <taxon>Araneae</taxon>
        <taxon>Araneomorphae</taxon>
        <taxon>Haplogynae</taxon>
        <taxon>Pholcoidea</taxon>
        <taxon>Pholcidae</taxon>
        <taxon>Pholcus</taxon>
    </lineage>
</organism>
<keyword evidence="7 12" id="KW-1133">Transmembrane helix</keyword>
<sequence>MMMSLFSVFDPVSYFGQVNWIVVLYFFIFFSNMFYLGGVGALFMGFVFSSVDRFFSVLGAPHGSVISTVMAFVFVYIMMENVMGLFPFVFTCTAHPLITLGLGLVGWFMCFLMGWFSNFMLSAAHLVPAGSPLGLSFLLVLIESISHLIRPLTLSIRLAANMMAGHLIIGLISSISKVGLVSGVLSVFMQTIMLVLESGVAVVQGLVFSILLTLYTIEYY</sequence>
<dbReference type="NCBIfam" id="TIGR01131">
    <property type="entry name" value="ATP_synt_6_or_A"/>
    <property type="match status" value="1"/>
</dbReference>
<keyword evidence="5 12" id="KW-0812">Transmembrane</keyword>
<evidence type="ECO:0000256" key="3">
    <source>
        <dbReference type="ARBA" id="ARBA00022448"/>
    </source>
</evidence>